<dbReference type="VEuPathDB" id="VectorBase:ISCI019085"/>
<evidence type="ECO:0000313" key="4">
    <source>
        <dbReference type="Proteomes" id="UP000001555"/>
    </source>
</evidence>
<feature type="compositionally biased region" description="Polar residues" evidence="1">
    <location>
        <begin position="32"/>
        <end position="41"/>
    </location>
</feature>
<feature type="region of interest" description="Disordered" evidence="1">
    <location>
        <begin position="1"/>
        <end position="69"/>
    </location>
</feature>
<dbReference type="Proteomes" id="UP000001555">
    <property type="component" value="Unassembled WGS sequence"/>
</dbReference>
<dbReference type="HOGENOM" id="CLU_1877700_0_0_1"/>
<name>B7PM17_IXOSC</name>
<evidence type="ECO:0000256" key="1">
    <source>
        <dbReference type="SAM" id="MobiDB-lite"/>
    </source>
</evidence>
<accession>B7PM17</accession>
<dbReference type="AlphaFoldDB" id="B7PM17"/>
<dbReference type="EnsemblMetazoa" id="ISCW019085-RA">
    <property type="protein sequence ID" value="ISCW019085-PA"/>
    <property type="gene ID" value="ISCW019085"/>
</dbReference>
<dbReference type="EMBL" id="DS744786">
    <property type="protein sequence ID" value="EEC07639.1"/>
    <property type="molecule type" value="Genomic_DNA"/>
</dbReference>
<dbReference type="InParanoid" id="B7PM17"/>
<sequence>MWQLTMALNTPAVRRREKRPAAEMDQEIIPDGSSNFPNTSRVPAVPKAPRFQHPNASLSAPERWSRSDDPLHLSGHYGYSFAKHNDIPHKDWQQAGPSGLRTQTRTKDANMEEEAADVRANMVFYINREDGSDVCE</sequence>
<feature type="region of interest" description="Disordered" evidence="1">
    <location>
        <begin position="87"/>
        <end position="111"/>
    </location>
</feature>
<gene>
    <name evidence="2" type="ORF">IscW_ISCW019085</name>
</gene>
<keyword evidence="4" id="KW-1185">Reference proteome</keyword>
<organism>
    <name type="scientific">Ixodes scapularis</name>
    <name type="common">Black-legged tick</name>
    <name type="synonym">Deer tick</name>
    <dbReference type="NCBI Taxonomy" id="6945"/>
    <lineage>
        <taxon>Eukaryota</taxon>
        <taxon>Metazoa</taxon>
        <taxon>Ecdysozoa</taxon>
        <taxon>Arthropoda</taxon>
        <taxon>Chelicerata</taxon>
        <taxon>Arachnida</taxon>
        <taxon>Acari</taxon>
        <taxon>Parasitiformes</taxon>
        <taxon>Ixodida</taxon>
        <taxon>Ixodoidea</taxon>
        <taxon>Ixodidae</taxon>
        <taxon>Ixodinae</taxon>
        <taxon>Ixodes</taxon>
    </lineage>
</organism>
<protein>
    <submittedName>
        <fullName evidence="2 3">Uncharacterized protein</fullName>
    </submittedName>
</protein>
<dbReference type="EMBL" id="ABJB010491081">
    <property type="status" value="NOT_ANNOTATED_CDS"/>
    <property type="molecule type" value="Genomic_DNA"/>
</dbReference>
<dbReference type="VEuPathDB" id="VectorBase:ISCW019085"/>
<dbReference type="PaxDb" id="6945-B7PM17"/>
<evidence type="ECO:0000313" key="3">
    <source>
        <dbReference type="EnsemblMetazoa" id="ISCW019085-PA"/>
    </source>
</evidence>
<reference evidence="3" key="2">
    <citation type="submission" date="2020-05" db="UniProtKB">
        <authorList>
            <consortium name="EnsemblMetazoa"/>
        </authorList>
    </citation>
    <scope>IDENTIFICATION</scope>
    <source>
        <strain evidence="3">wikel</strain>
    </source>
</reference>
<evidence type="ECO:0000313" key="2">
    <source>
        <dbReference type="EMBL" id="EEC07639.1"/>
    </source>
</evidence>
<reference evidence="2 4" key="1">
    <citation type="submission" date="2008-03" db="EMBL/GenBank/DDBJ databases">
        <title>Annotation of Ixodes scapularis.</title>
        <authorList>
            <consortium name="Ixodes scapularis Genome Project Consortium"/>
            <person name="Caler E."/>
            <person name="Hannick L.I."/>
            <person name="Bidwell S."/>
            <person name="Joardar V."/>
            <person name="Thiagarajan M."/>
            <person name="Amedeo P."/>
            <person name="Galinsky K.J."/>
            <person name="Schobel S."/>
            <person name="Inman J."/>
            <person name="Hostetler J."/>
            <person name="Miller J."/>
            <person name="Hammond M."/>
            <person name="Megy K."/>
            <person name="Lawson D."/>
            <person name="Kodira C."/>
            <person name="Sutton G."/>
            <person name="Meyer J."/>
            <person name="Hill C.A."/>
            <person name="Birren B."/>
            <person name="Nene V."/>
            <person name="Collins F."/>
            <person name="Alarcon-Chaidez F."/>
            <person name="Wikel S."/>
            <person name="Strausberg R."/>
        </authorList>
    </citation>
    <scope>NUCLEOTIDE SEQUENCE [LARGE SCALE GENOMIC DNA]</scope>
    <source>
        <strain evidence="4">Wikel</strain>
        <strain evidence="2">Wikel colony</strain>
    </source>
</reference>
<proteinExistence type="predicted"/>